<evidence type="ECO:0000259" key="1">
    <source>
        <dbReference type="Pfam" id="PF00535"/>
    </source>
</evidence>
<feature type="non-terminal residue" evidence="2">
    <location>
        <position position="1"/>
    </location>
</feature>
<dbReference type="Gene3D" id="3.90.550.10">
    <property type="entry name" value="Spore Coat Polysaccharide Biosynthesis Protein SpsA, Chain A"/>
    <property type="match status" value="1"/>
</dbReference>
<protein>
    <recommendedName>
        <fullName evidence="1">Glycosyltransferase 2-like domain-containing protein</fullName>
    </recommendedName>
</protein>
<dbReference type="SUPFAM" id="SSF53448">
    <property type="entry name" value="Nucleotide-diphospho-sugar transferases"/>
    <property type="match status" value="1"/>
</dbReference>
<dbReference type="InterPro" id="IPR029044">
    <property type="entry name" value="Nucleotide-diphossugar_trans"/>
</dbReference>
<dbReference type="Pfam" id="PF00535">
    <property type="entry name" value="Glycos_transf_2"/>
    <property type="match status" value="1"/>
</dbReference>
<gene>
    <name evidence="2" type="ORF">S12H4_32039</name>
</gene>
<dbReference type="EMBL" id="BARW01018752">
    <property type="protein sequence ID" value="GAJ01822.1"/>
    <property type="molecule type" value="Genomic_DNA"/>
</dbReference>
<accession>X1UE15</accession>
<feature type="domain" description="Glycosyltransferase 2-like" evidence="1">
    <location>
        <begin position="2"/>
        <end position="65"/>
    </location>
</feature>
<sequence length="76" mass="8609">LKDFEIIVVDDGSTDNTHEALSKYMSAIQYIRQSDNMGVSAARNRGIKSSAAPWIAFLDSDDYWQFFIVIYQAISI</sequence>
<dbReference type="PANTHER" id="PTHR22916">
    <property type="entry name" value="GLYCOSYLTRANSFERASE"/>
    <property type="match status" value="1"/>
</dbReference>
<proteinExistence type="predicted"/>
<dbReference type="InterPro" id="IPR001173">
    <property type="entry name" value="Glyco_trans_2-like"/>
</dbReference>
<dbReference type="CDD" id="cd00761">
    <property type="entry name" value="Glyco_tranf_GTA_type"/>
    <property type="match status" value="1"/>
</dbReference>
<evidence type="ECO:0000313" key="2">
    <source>
        <dbReference type="EMBL" id="GAJ01822.1"/>
    </source>
</evidence>
<reference evidence="2" key="1">
    <citation type="journal article" date="2014" name="Front. Microbiol.">
        <title>High frequency of phylogenetically diverse reductive dehalogenase-homologous genes in deep subseafloor sedimentary metagenomes.</title>
        <authorList>
            <person name="Kawai M."/>
            <person name="Futagami T."/>
            <person name="Toyoda A."/>
            <person name="Takaki Y."/>
            <person name="Nishi S."/>
            <person name="Hori S."/>
            <person name="Arai W."/>
            <person name="Tsubouchi T."/>
            <person name="Morono Y."/>
            <person name="Uchiyama I."/>
            <person name="Ito T."/>
            <person name="Fujiyama A."/>
            <person name="Inagaki F."/>
            <person name="Takami H."/>
        </authorList>
    </citation>
    <scope>NUCLEOTIDE SEQUENCE</scope>
    <source>
        <strain evidence="2">Expedition CK06-06</strain>
    </source>
</reference>
<dbReference type="PANTHER" id="PTHR22916:SF3">
    <property type="entry name" value="UDP-GLCNAC:BETAGAL BETA-1,3-N-ACETYLGLUCOSAMINYLTRANSFERASE-LIKE PROTEIN 1"/>
    <property type="match status" value="1"/>
</dbReference>
<organism evidence="2">
    <name type="scientific">marine sediment metagenome</name>
    <dbReference type="NCBI Taxonomy" id="412755"/>
    <lineage>
        <taxon>unclassified sequences</taxon>
        <taxon>metagenomes</taxon>
        <taxon>ecological metagenomes</taxon>
    </lineage>
</organism>
<comment type="caution">
    <text evidence="2">The sequence shown here is derived from an EMBL/GenBank/DDBJ whole genome shotgun (WGS) entry which is preliminary data.</text>
</comment>
<dbReference type="GO" id="GO:0016758">
    <property type="term" value="F:hexosyltransferase activity"/>
    <property type="evidence" value="ECO:0007669"/>
    <property type="project" value="UniProtKB-ARBA"/>
</dbReference>
<name>X1UE15_9ZZZZ</name>
<dbReference type="AlphaFoldDB" id="X1UE15"/>